<reference evidence="1" key="2">
    <citation type="journal article" date="2015" name="Data Brief">
        <title>Shoot transcriptome of the giant reed, Arundo donax.</title>
        <authorList>
            <person name="Barrero R.A."/>
            <person name="Guerrero F.D."/>
            <person name="Moolhuijzen P."/>
            <person name="Goolsby J.A."/>
            <person name="Tidwell J."/>
            <person name="Bellgard S.E."/>
            <person name="Bellgard M.I."/>
        </authorList>
    </citation>
    <scope>NUCLEOTIDE SEQUENCE</scope>
    <source>
        <tissue evidence="1">Shoot tissue taken approximately 20 cm above the soil surface</tissue>
    </source>
</reference>
<proteinExistence type="predicted"/>
<dbReference type="EMBL" id="GBRH01197287">
    <property type="protein sequence ID" value="JAE00609.1"/>
    <property type="molecule type" value="Transcribed_RNA"/>
</dbReference>
<accession>A0A0A9ENR7</accession>
<dbReference type="AlphaFoldDB" id="A0A0A9ENR7"/>
<name>A0A0A9ENR7_ARUDO</name>
<organism evidence="1">
    <name type="scientific">Arundo donax</name>
    <name type="common">Giant reed</name>
    <name type="synonym">Donax arundinaceus</name>
    <dbReference type="NCBI Taxonomy" id="35708"/>
    <lineage>
        <taxon>Eukaryota</taxon>
        <taxon>Viridiplantae</taxon>
        <taxon>Streptophyta</taxon>
        <taxon>Embryophyta</taxon>
        <taxon>Tracheophyta</taxon>
        <taxon>Spermatophyta</taxon>
        <taxon>Magnoliopsida</taxon>
        <taxon>Liliopsida</taxon>
        <taxon>Poales</taxon>
        <taxon>Poaceae</taxon>
        <taxon>PACMAD clade</taxon>
        <taxon>Arundinoideae</taxon>
        <taxon>Arundineae</taxon>
        <taxon>Arundo</taxon>
    </lineage>
</organism>
<evidence type="ECO:0000313" key="1">
    <source>
        <dbReference type="EMBL" id="JAE00609.1"/>
    </source>
</evidence>
<protein>
    <submittedName>
        <fullName evidence="1">Uncharacterized protein</fullName>
    </submittedName>
</protein>
<reference evidence="1" key="1">
    <citation type="submission" date="2014-09" db="EMBL/GenBank/DDBJ databases">
        <authorList>
            <person name="Magalhaes I.L.F."/>
            <person name="Oliveira U."/>
            <person name="Santos F.R."/>
            <person name="Vidigal T.H.D.A."/>
            <person name="Brescovit A.D."/>
            <person name="Santos A.J."/>
        </authorList>
    </citation>
    <scope>NUCLEOTIDE SEQUENCE</scope>
    <source>
        <tissue evidence="1">Shoot tissue taken approximately 20 cm above the soil surface</tissue>
    </source>
</reference>
<sequence length="38" mass="4165">MVPISPIASLVLMHASVNFVATDKQQVSIHPQYLTDVN</sequence>